<name>A0AAW1B5K0_CROAD</name>
<sequence>MCSTQILMSFIFYMSLIFRRYFYAKRNKRSNRIMVCPENDDVTEQVDAYENVRPDVGAQRGQKLLQKGKILPNTLKMEGKYR</sequence>
<dbReference type="Proteomes" id="UP001474421">
    <property type="component" value="Unassembled WGS sequence"/>
</dbReference>
<evidence type="ECO:0000313" key="2">
    <source>
        <dbReference type="EMBL" id="KAK9397424.1"/>
    </source>
</evidence>
<reference evidence="2 3" key="1">
    <citation type="journal article" date="2024" name="Proc. Natl. Acad. Sci. U.S.A.">
        <title>The genetic regulatory architecture and epigenomic basis for age-related changes in rattlesnake venom.</title>
        <authorList>
            <person name="Hogan M.P."/>
            <person name="Holding M.L."/>
            <person name="Nystrom G.S."/>
            <person name="Colston T.J."/>
            <person name="Bartlett D.A."/>
            <person name="Mason A.J."/>
            <person name="Ellsworth S.A."/>
            <person name="Rautsaw R.M."/>
            <person name="Lawrence K.C."/>
            <person name="Strickland J.L."/>
            <person name="He B."/>
            <person name="Fraser P."/>
            <person name="Margres M.J."/>
            <person name="Gilbert D.M."/>
            <person name="Gibbs H.L."/>
            <person name="Parkinson C.L."/>
            <person name="Rokyta D.R."/>
        </authorList>
    </citation>
    <scope>NUCLEOTIDE SEQUENCE [LARGE SCALE GENOMIC DNA]</scope>
    <source>
        <strain evidence="2">DRR0105</strain>
    </source>
</reference>
<proteinExistence type="predicted"/>
<gene>
    <name evidence="2" type="ORF">NXF25_020785</name>
</gene>
<dbReference type="EMBL" id="JAOTOJ010000008">
    <property type="protein sequence ID" value="KAK9397424.1"/>
    <property type="molecule type" value="Genomic_DNA"/>
</dbReference>
<comment type="caution">
    <text evidence="2">The sequence shown here is derived from an EMBL/GenBank/DDBJ whole genome shotgun (WGS) entry which is preliminary data.</text>
</comment>
<keyword evidence="1" id="KW-0812">Transmembrane</keyword>
<evidence type="ECO:0000313" key="3">
    <source>
        <dbReference type="Proteomes" id="UP001474421"/>
    </source>
</evidence>
<accession>A0AAW1B5K0</accession>
<feature type="transmembrane region" description="Helical" evidence="1">
    <location>
        <begin position="6"/>
        <end position="23"/>
    </location>
</feature>
<keyword evidence="1" id="KW-1133">Transmembrane helix</keyword>
<keyword evidence="1" id="KW-0472">Membrane</keyword>
<dbReference type="AlphaFoldDB" id="A0AAW1B5K0"/>
<keyword evidence="3" id="KW-1185">Reference proteome</keyword>
<protein>
    <submittedName>
        <fullName evidence="2">CD19: B-lymphocyte antigen CD19</fullName>
    </submittedName>
</protein>
<organism evidence="2 3">
    <name type="scientific">Crotalus adamanteus</name>
    <name type="common">Eastern diamondback rattlesnake</name>
    <dbReference type="NCBI Taxonomy" id="8729"/>
    <lineage>
        <taxon>Eukaryota</taxon>
        <taxon>Metazoa</taxon>
        <taxon>Chordata</taxon>
        <taxon>Craniata</taxon>
        <taxon>Vertebrata</taxon>
        <taxon>Euteleostomi</taxon>
        <taxon>Lepidosauria</taxon>
        <taxon>Squamata</taxon>
        <taxon>Bifurcata</taxon>
        <taxon>Unidentata</taxon>
        <taxon>Episquamata</taxon>
        <taxon>Toxicofera</taxon>
        <taxon>Serpentes</taxon>
        <taxon>Colubroidea</taxon>
        <taxon>Viperidae</taxon>
        <taxon>Crotalinae</taxon>
        <taxon>Crotalus</taxon>
    </lineage>
</organism>
<evidence type="ECO:0000256" key="1">
    <source>
        <dbReference type="SAM" id="Phobius"/>
    </source>
</evidence>